<keyword evidence="3 5" id="KW-1133">Transmembrane helix</keyword>
<feature type="transmembrane region" description="Helical" evidence="5">
    <location>
        <begin position="161"/>
        <end position="188"/>
    </location>
</feature>
<keyword evidence="2 5" id="KW-0812">Transmembrane</keyword>
<evidence type="ECO:0000256" key="3">
    <source>
        <dbReference type="ARBA" id="ARBA00022989"/>
    </source>
</evidence>
<dbReference type="GO" id="GO:0016020">
    <property type="term" value="C:membrane"/>
    <property type="evidence" value="ECO:0007669"/>
    <property type="project" value="UniProtKB-SubCell"/>
</dbReference>
<dbReference type="STRING" id="51670.SAMN04488557_2417"/>
<feature type="transmembrane region" description="Helical" evidence="5">
    <location>
        <begin position="35"/>
        <end position="56"/>
    </location>
</feature>
<evidence type="ECO:0000259" key="6">
    <source>
        <dbReference type="Pfam" id="PF07298"/>
    </source>
</evidence>
<dbReference type="InterPro" id="IPR009915">
    <property type="entry name" value="NnrU_dom"/>
</dbReference>
<dbReference type="OrthoDB" id="5293641at2"/>
<proteinExistence type="predicted"/>
<protein>
    <submittedName>
        <fullName evidence="7">Uncharacterized membrane protein</fullName>
    </submittedName>
</protein>
<evidence type="ECO:0000256" key="4">
    <source>
        <dbReference type="ARBA" id="ARBA00023136"/>
    </source>
</evidence>
<evidence type="ECO:0000256" key="1">
    <source>
        <dbReference type="ARBA" id="ARBA00004141"/>
    </source>
</evidence>
<dbReference type="Pfam" id="PF07298">
    <property type="entry name" value="NnrU"/>
    <property type="match status" value="1"/>
</dbReference>
<evidence type="ECO:0000313" key="8">
    <source>
        <dbReference type="Proteomes" id="UP000199423"/>
    </source>
</evidence>
<feature type="transmembrane region" description="Helical" evidence="5">
    <location>
        <begin position="115"/>
        <end position="140"/>
    </location>
</feature>
<evidence type="ECO:0000313" key="7">
    <source>
        <dbReference type="EMBL" id="SFV34762.1"/>
    </source>
</evidence>
<organism evidence="7 8">
    <name type="scientific">Hyphomicrobium facile</name>
    <dbReference type="NCBI Taxonomy" id="51670"/>
    <lineage>
        <taxon>Bacteria</taxon>
        <taxon>Pseudomonadati</taxon>
        <taxon>Pseudomonadota</taxon>
        <taxon>Alphaproteobacteria</taxon>
        <taxon>Hyphomicrobiales</taxon>
        <taxon>Hyphomicrobiaceae</taxon>
        <taxon>Hyphomicrobium</taxon>
    </lineage>
</organism>
<dbReference type="Proteomes" id="UP000199423">
    <property type="component" value="Unassembled WGS sequence"/>
</dbReference>
<accession>A0A1I7NJE0</accession>
<sequence>MMVLIVGLILFLGVHLIPTQPELRDGLKERIGEGPYKILFSLLSLVGIVVIVLGFHKLQLHPGKNPLLWEPPVWTRHLAVALMLPAMILLVASLIPSRIRTATRHPMLIAIKIWALAHLLANGDLASLLLFGSFLAFAVYDRISVKKRGARGPLGAASPSSALNDVLVIVIGLALYAWILLVGHQWLIGVAPMPGLTA</sequence>
<gene>
    <name evidence="7" type="ORF">SAMN04488557_2417</name>
</gene>
<dbReference type="RefSeq" id="WP_092867900.1">
    <property type="nucleotide sequence ID" value="NZ_FPCH01000002.1"/>
</dbReference>
<evidence type="ECO:0000256" key="5">
    <source>
        <dbReference type="SAM" id="Phobius"/>
    </source>
</evidence>
<keyword evidence="8" id="KW-1185">Reference proteome</keyword>
<comment type="subcellular location">
    <subcellularLocation>
        <location evidence="1">Membrane</location>
        <topology evidence="1">Multi-pass membrane protein</topology>
    </subcellularLocation>
</comment>
<keyword evidence="4 5" id="KW-0472">Membrane</keyword>
<name>A0A1I7NJE0_9HYPH</name>
<feature type="transmembrane region" description="Helical" evidence="5">
    <location>
        <begin position="77"/>
        <end position="95"/>
    </location>
</feature>
<dbReference type="EMBL" id="FPCH01000002">
    <property type="protein sequence ID" value="SFV34762.1"/>
    <property type="molecule type" value="Genomic_DNA"/>
</dbReference>
<reference evidence="8" key="1">
    <citation type="submission" date="2016-10" db="EMBL/GenBank/DDBJ databases">
        <authorList>
            <person name="Varghese N."/>
            <person name="Submissions S."/>
        </authorList>
    </citation>
    <scope>NUCLEOTIDE SEQUENCE [LARGE SCALE GENOMIC DNA]</scope>
    <source>
        <strain evidence="8">DSM 1565</strain>
    </source>
</reference>
<dbReference type="AlphaFoldDB" id="A0A1I7NJE0"/>
<evidence type="ECO:0000256" key="2">
    <source>
        <dbReference type="ARBA" id="ARBA00022692"/>
    </source>
</evidence>
<feature type="domain" description="NnrU" evidence="6">
    <location>
        <begin position="3"/>
        <end position="192"/>
    </location>
</feature>